<sequence length="521" mass="61076">MSRHCYSVDLGKSPVKPHYFHRQVAWPVYAWKAILPSVLKDNLDILQKLILSFAKINKLKDATTLYELGLSKELVQTVKRSCISYGYLDTDSRLTDSGNKLLMNSMNIEQDMLMNYEHVYIFRDALTGDIIPNFNVSEIPREERKEYDFILEESKSYRNLKPTFVDIGQALKRRKQINKFAETIQKDYANEEVEAEQFSDLDEMDLSVEEVDWESVNDEGMVDVPTLAEKEAAEEKKVGEGKTTVKIISNKPDKIFLSANIYIDPDMPERIGITSPFGEHEDDWFTKHMLMHIRKSESLKDIVEFFMEEAKEELKDKFPFNNHLEIELFNKYPFIANYDEWQPLRTHIEATTRAYNRLIQGHEDYDTFYMRAQRTLEGVLKYSIEKLPNKMEVMKPVTKYSFKDTIKSIAEELRIEIPANFESSAFYERLLQVSRGKGISSKDRSLFLAFDAFYKGDESPSLLLLRNVPDFYKRINLITNIRNKSTHYNEETIENENFEFLKRELDILLDSLISHYLISRS</sequence>
<protein>
    <submittedName>
        <fullName evidence="1">Uncharacterized protein</fullName>
    </submittedName>
</protein>
<name>A0ABU0A2Y5_9BACI</name>
<dbReference type="EMBL" id="JAUSUG010000035">
    <property type="protein sequence ID" value="MDQ0257850.1"/>
    <property type="molecule type" value="Genomic_DNA"/>
</dbReference>
<proteinExistence type="predicted"/>
<evidence type="ECO:0000313" key="2">
    <source>
        <dbReference type="Proteomes" id="UP001230005"/>
    </source>
</evidence>
<reference evidence="1 2" key="1">
    <citation type="submission" date="2023-07" db="EMBL/GenBank/DDBJ databases">
        <title>Genomic Encyclopedia of Type Strains, Phase IV (KMG-IV): sequencing the most valuable type-strain genomes for metagenomic binning, comparative biology and taxonomic classification.</title>
        <authorList>
            <person name="Goeker M."/>
        </authorList>
    </citation>
    <scope>NUCLEOTIDE SEQUENCE [LARGE SCALE GENOMIC DNA]</scope>
    <source>
        <strain evidence="1 2">DSM 9768</strain>
    </source>
</reference>
<dbReference type="RefSeq" id="WP_307332232.1">
    <property type="nucleotide sequence ID" value="NZ_JAUSUG010000035.1"/>
</dbReference>
<dbReference type="Proteomes" id="UP001230005">
    <property type="component" value="Unassembled WGS sequence"/>
</dbReference>
<evidence type="ECO:0000313" key="1">
    <source>
        <dbReference type="EMBL" id="MDQ0257850.1"/>
    </source>
</evidence>
<comment type="caution">
    <text evidence="1">The sequence shown here is derived from an EMBL/GenBank/DDBJ whole genome shotgun (WGS) entry which is preliminary data.</text>
</comment>
<accession>A0ABU0A2Y5</accession>
<organism evidence="1 2">
    <name type="scientific">Evansella vedderi</name>
    <dbReference type="NCBI Taxonomy" id="38282"/>
    <lineage>
        <taxon>Bacteria</taxon>
        <taxon>Bacillati</taxon>
        <taxon>Bacillota</taxon>
        <taxon>Bacilli</taxon>
        <taxon>Bacillales</taxon>
        <taxon>Bacillaceae</taxon>
        <taxon>Evansella</taxon>
    </lineage>
</organism>
<keyword evidence="2" id="KW-1185">Reference proteome</keyword>
<gene>
    <name evidence="1" type="ORF">J2S74_005313</name>
</gene>